<evidence type="ECO:0000256" key="10">
    <source>
        <dbReference type="ARBA" id="ARBA00023077"/>
    </source>
</evidence>
<keyword evidence="20" id="KW-1185">Reference proteome</keyword>
<evidence type="ECO:0000256" key="6">
    <source>
        <dbReference type="ARBA" id="ARBA00022692"/>
    </source>
</evidence>
<keyword evidence="11 14" id="KW-0472">Membrane</keyword>
<dbReference type="PANTHER" id="PTHR32552">
    <property type="entry name" value="FERRICHROME IRON RECEPTOR-RELATED"/>
    <property type="match status" value="1"/>
</dbReference>
<evidence type="ECO:0000256" key="13">
    <source>
        <dbReference type="ARBA" id="ARBA00023237"/>
    </source>
</evidence>
<evidence type="ECO:0000256" key="5">
    <source>
        <dbReference type="ARBA" id="ARBA00022496"/>
    </source>
</evidence>
<dbReference type="NCBIfam" id="NF010651">
    <property type="entry name" value="PRK14050.1"/>
    <property type="match status" value="1"/>
</dbReference>
<evidence type="ECO:0000256" key="8">
    <source>
        <dbReference type="ARBA" id="ARBA00023004"/>
    </source>
</evidence>
<sequence length="731" mass="79474">MMRQGRTALLGSAAMLLVMIGGQAHAQENGNTAQLEEVVVEGQGGGQGAATGPVDGYVAKATATGSKTATPIQEIPQAVSVVGRDEIDDRGAQKVDEALRYTAGVFSQPFGNDADTNWIYVRGFDATQTGVYQDGLQLYGYAFGSFFVDSYLLERIEVLKGPASVLYGGANPGGVVNYVSKRPTPDAFNRFEAGIDSFGVGYFGFDIDGPGTVSGGSDGSQGGVDYRVVGRLYGGEGFYDNEEQFRGVISPSITWSPDEATKLTVLANYTYMDNLHGVGSFLPYVGTVERAPFGRIDRDFNPTEPDIDNYRRNQASIGYEFEHTFDNNVTFRQNARYSHAKLEEAYLYGNGLTASGLLLDRVNFSHDTEVGSFLIDNQVEGRVNTGPVEHTLLAGIDYKYFNIDQVQSSALFGTTTPINPEDPVYGVPQTEPVSYINQDLTQQQLGVYLQDQLRFGGGWLVTLNGRYDRVWTDTEDGPTFYAPTQDNQRDGTDGRLSGRAGIAYEFANGVTPYASVATFFNPVIGVDFFGDNFTPETGEQYEVGVKYAPTWFDGIVTASLFDLTRQNVVTTLENNAFANVQVGEVRSRGFEFEAKANLDANWRMTAALTAFDLEITEDDDASLIGNQPFLVPDTQASLSLDYTFHEGALDGFTVGGGVRYIGSSWADRANTLEVPSATLADAKIGYKKDNWGADLVVTNLFDKDYVAGCQGANVCSYGEARKALLKVNVEW</sequence>
<evidence type="ECO:0000256" key="2">
    <source>
        <dbReference type="ARBA" id="ARBA00009810"/>
    </source>
</evidence>
<protein>
    <submittedName>
        <fullName evidence="19">TonB-dependent siderophore receptor</fullName>
    </submittedName>
</protein>
<keyword evidence="7 16" id="KW-0732">Signal</keyword>
<reference evidence="19 20" key="1">
    <citation type="submission" date="2022-06" db="EMBL/GenBank/DDBJ databases">
        <title>Mesorhizobium sp. strain RP14 Genome sequencing and assembly.</title>
        <authorList>
            <person name="Kim I."/>
        </authorList>
    </citation>
    <scope>NUCLEOTIDE SEQUENCE [LARGE SCALE GENOMIC DNA]</scope>
    <source>
        <strain evidence="20">RP14(2022)</strain>
    </source>
</reference>
<keyword evidence="5" id="KW-0410">Iron transport</keyword>
<dbReference type="Pfam" id="PF00593">
    <property type="entry name" value="TonB_dep_Rec_b-barrel"/>
    <property type="match status" value="1"/>
</dbReference>
<dbReference type="NCBIfam" id="TIGR01783">
    <property type="entry name" value="TonB-siderophor"/>
    <property type="match status" value="1"/>
</dbReference>
<proteinExistence type="inferred from homology"/>
<evidence type="ECO:0000256" key="4">
    <source>
        <dbReference type="ARBA" id="ARBA00022452"/>
    </source>
</evidence>
<comment type="subcellular location">
    <subcellularLocation>
        <location evidence="1 14">Cell outer membrane</location>
        <topology evidence="1 14">Multi-pass membrane protein</topology>
    </subcellularLocation>
</comment>
<dbReference type="InterPro" id="IPR000531">
    <property type="entry name" value="Beta-barrel_TonB"/>
</dbReference>
<keyword evidence="3 14" id="KW-0813">Transport</keyword>
<keyword evidence="4 14" id="KW-1134">Transmembrane beta strand</keyword>
<keyword evidence="10 15" id="KW-0798">TonB box</keyword>
<organism evidence="19 20">
    <name type="scientific">Mesorhizobium liriopis</name>
    <dbReference type="NCBI Taxonomy" id="2953882"/>
    <lineage>
        <taxon>Bacteria</taxon>
        <taxon>Pseudomonadati</taxon>
        <taxon>Pseudomonadota</taxon>
        <taxon>Alphaproteobacteria</taxon>
        <taxon>Hyphomicrobiales</taxon>
        <taxon>Phyllobacteriaceae</taxon>
        <taxon>Mesorhizobium</taxon>
    </lineage>
</organism>
<keyword evidence="8" id="KW-0408">Iron</keyword>
<dbReference type="InterPro" id="IPR037066">
    <property type="entry name" value="Plug_dom_sf"/>
</dbReference>
<dbReference type="SUPFAM" id="SSF56935">
    <property type="entry name" value="Porins"/>
    <property type="match status" value="1"/>
</dbReference>
<evidence type="ECO:0000256" key="3">
    <source>
        <dbReference type="ARBA" id="ARBA00022448"/>
    </source>
</evidence>
<keyword evidence="13 14" id="KW-0998">Cell outer membrane</keyword>
<dbReference type="Gene3D" id="2.40.170.20">
    <property type="entry name" value="TonB-dependent receptor, beta-barrel domain"/>
    <property type="match status" value="1"/>
</dbReference>
<evidence type="ECO:0000256" key="11">
    <source>
        <dbReference type="ARBA" id="ARBA00023136"/>
    </source>
</evidence>
<evidence type="ECO:0000256" key="14">
    <source>
        <dbReference type="PROSITE-ProRule" id="PRU01360"/>
    </source>
</evidence>
<feature type="chain" id="PRO_5045248424" evidence="16">
    <location>
        <begin position="27"/>
        <end position="731"/>
    </location>
</feature>
<dbReference type="InterPro" id="IPR039426">
    <property type="entry name" value="TonB-dep_rcpt-like"/>
</dbReference>
<keyword evidence="6 14" id="KW-0812">Transmembrane</keyword>
<keyword evidence="12 19" id="KW-0675">Receptor</keyword>
<feature type="domain" description="TonB-dependent receptor plug" evidence="18">
    <location>
        <begin position="72"/>
        <end position="175"/>
    </location>
</feature>
<dbReference type="PROSITE" id="PS52016">
    <property type="entry name" value="TONB_DEPENDENT_REC_3"/>
    <property type="match status" value="1"/>
</dbReference>
<dbReference type="InterPro" id="IPR010105">
    <property type="entry name" value="TonB_sidphr_rcpt"/>
</dbReference>
<dbReference type="EMBL" id="JAMXQS010000005">
    <property type="protein sequence ID" value="MCO6050454.1"/>
    <property type="molecule type" value="Genomic_DNA"/>
</dbReference>
<gene>
    <name evidence="19" type="ORF">NGM99_11740</name>
</gene>
<feature type="domain" description="TonB-dependent receptor-like beta-barrel" evidence="17">
    <location>
        <begin position="255"/>
        <end position="700"/>
    </location>
</feature>
<evidence type="ECO:0000256" key="12">
    <source>
        <dbReference type="ARBA" id="ARBA00023170"/>
    </source>
</evidence>
<dbReference type="Pfam" id="PF07715">
    <property type="entry name" value="Plug"/>
    <property type="match status" value="1"/>
</dbReference>
<evidence type="ECO:0000313" key="20">
    <source>
        <dbReference type="Proteomes" id="UP001205906"/>
    </source>
</evidence>
<name>A0ABT1C6K9_9HYPH</name>
<dbReference type="Gene3D" id="2.170.130.10">
    <property type="entry name" value="TonB-dependent receptor, plug domain"/>
    <property type="match status" value="1"/>
</dbReference>
<evidence type="ECO:0000256" key="15">
    <source>
        <dbReference type="RuleBase" id="RU003357"/>
    </source>
</evidence>
<dbReference type="InterPro" id="IPR036942">
    <property type="entry name" value="Beta-barrel_TonB_sf"/>
</dbReference>
<evidence type="ECO:0000259" key="18">
    <source>
        <dbReference type="Pfam" id="PF07715"/>
    </source>
</evidence>
<dbReference type="CDD" id="cd01347">
    <property type="entry name" value="ligand_gated_channel"/>
    <property type="match status" value="1"/>
</dbReference>
<dbReference type="PANTHER" id="PTHR32552:SF68">
    <property type="entry name" value="FERRICHROME OUTER MEMBRANE TRANSPORTER_PHAGE RECEPTOR"/>
    <property type="match status" value="1"/>
</dbReference>
<comment type="similarity">
    <text evidence="2 14 15">Belongs to the TonB-dependent receptor family.</text>
</comment>
<comment type="caution">
    <text evidence="19">The sequence shown here is derived from an EMBL/GenBank/DDBJ whole genome shotgun (WGS) entry which is preliminary data.</text>
</comment>
<evidence type="ECO:0000313" key="19">
    <source>
        <dbReference type="EMBL" id="MCO6050454.1"/>
    </source>
</evidence>
<evidence type="ECO:0000256" key="16">
    <source>
        <dbReference type="SAM" id="SignalP"/>
    </source>
</evidence>
<dbReference type="InterPro" id="IPR012910">
    <property type="entry name" value="Plug_dom"/>
</dbReference>
<evidence type="ECO:0000256" key="7">
    <source>
        <dbReference type="ARBA" id="ARBA00022729"/>
    </source>
</evidence>
<keyword evidence="9" id="KW-0406">Ion transport</keyword>
<evidence type="ECO:0000256" key="1">
    <source>
        <dbReference type="ARBA" id="ARBA00004571"/>
    </source>
</evidence>
<evidence type="ECO:0000256" key="9">
    <source>
        <dbReference type="ARBA" id="ARBA00023065"/>
    </source>
</evidence>
<evidence type="ECO:0000259" key="17">
    <source>
        <dbReference type="Pfam" id="PF00593"/>
    </source>
</evidence>
<feature type="signal peptide" evidence="16">
    <location>
        <begin position="1"/>
        <end position="26"/>
    </location>
</feature>
<dbReference type="Proteomes" id="UP001205906">
    <property type="component" value="Unassembled WGS sequence"/>
</dbReference>
<accession>A0ABT1C6K9</accession>